<evidence type="ECO:0000256" key="1">
    <source>
        <dbReference type="SAM" id="Coils"/>
    </source>
</evidence>
<protein>
    <submittedName>
        <fullName evidence="2">Uncharacterized protein</fullName>
    </submittedName>
</protein>
<reference evidence="2 3" key="2">
    <citation type="submission" date="2017-09" db="EMBL/GenBank/DDBJ databases">
        <title>Tripartite evolution among Lactobacillus johnsonii, Lactobacillus taiwanensis, Lactobacillus reuteri and their rodent host.</title>
        <authorList>
            <person name="Wang T."/>
            <person name="Knowles S."/>
            <person name="Cheng C."/>
        </authorList>
    </citation>
    <scope>NUCLEOTIDE SEQUENCE [LARGE SCALE GENOMIC DNA]</scope>
    <source>
        <strain evidence="2 3">103v</strain>
    </source>
</reference>
<sequence length="110" mass="12622">MKKWYIYDINKGNLFLKMVYADQQPKNSTDIPPYTTVIDGVEYPIATSRFNLQKNQWEGYNSSIAETEIASLLTKQIIALQLSNQQQEKTMAALTKQIMMIQSKGEVKNV</sequence>
<evidence type="ECO:0000313" key="2">
    <source>
        <dbReference type="EMBL" id="OYT04482.1"/>
    </source>
</evidence>
<name>A0A256VLW9_LIMRT</name>
<feature type="coiled-coil region" evidence="1">
    <location>
        <begin position="77"/>
        <end position="104"/>
    </location>
</feature>
<dbReference type="Proteomes" id="UP000216122">
    <property type="component" value="Unassembled WGS sequence"/>
</dbReference>
<gene>
    <name evidence="2" type="ORF">CBG21_02830</name>
</gene>
<dbReference type="AlphaFoldDB" id="A0A256VLW9"/>
<evidence type="ECO:0000313" key="3">
    <source>
        <dbReference type="Proteomes" id="UP000216122"/>
    </source>
</evidence>
<dbReference type="RefSeq" id="WP_094504020.1">
    <property type="nucleotide sequence ID" value="NZ_NGPH01000018.1"/>
</dbReference>
<organism evidence="2 3">
    <name type="scientific">Limosilactobacillus reuteri</name>
    <name type="common">Lactobacillus reuteri</name>
    <dbReference type="NCBI Taxonomy" id="1598"/>
    <lineage>
        <taxon>Bacteria</taxon>
        <taxon>Bacillati</taxon>
        <taxon>Bacillota</taxon>
        <taxon>Bacilli</taxon>
        <taxon>Lactobacillales</taxon>
        <taxon>Lactobacillaceae</taxon>
        <taxon>Limosilactobacillus</taxon>
    </lineage>
</organism>
<proteinExistence type="predicted"/>
<dbReference type="EMBL" id="NGQC01000021">
    <property type="protein sequence ID" value="OYT04482.1"/>
    <property type="molecule type" value="Genomic_DNA"/>
</dbReference>
<keyword evidence="1" id="KW-0175">Coiled coil</keyword>
<comment type="caution">
    <text evidence="2">The sequence shown here is derived from an EMBL/GenBank/DDBJ whole genome shotgun (WGS) entry which is preliminary data.</text>
</comment>
<reference evidence="3" key="1">
    <citation type="submission" date="2017-05" db="EMBL/GenBank/DDBJ databases">
        <authorList>
            <person name="Lin X.B."/>
            <person name="Stothard P."/>
            <person name="Tasseva G."/>
            <person name="Walter J."/>
        </authorList>
    </citation>
    <scope>NUCLEOTIDE SEQUENCE [LARGE SCALE GENOMIC DNA]</scope>
    <source>
        <strain evidence="3">103v</strain>
    </source>
</reference>
<accession>A0A256VLW9</accession>